<keyword evidence="2 5" id="KW-0812">Transmembrane</keyword>
<evidence type="ECO:0000313" key="7">
    <source>
        <dbReference type="EMBL" id="MDN0075255.1"/>
    </source>
</evidence>
<feature type="transmembrane region" description="Helical" evidence="5">
    <location>
        <begin position="393"/>
        <end position="415"/>
    </location>
</feature>
<evidence type="ECO:0000259" key="6">
    <source>
        <dbReference type="PROSITE" id="PS50928"/>
    </source>
</evidence>
<keyword evidence="8" id="KW-1185">Reference proteome</keyword>
<evidence type="ECO:0000256" key="1">
    <source>
        <dbReference type="ARBA" id="ARBA00004651"/>
    </source>
</evidence>
<feature type="transmembrane region" description="Helical" evidence="5">
    <location>
        <begin position="31"/>
        <end position="55"/>
    </location>
</feature>
<dbReference type="Gene3D" id="1.10.3720.10">
    <property type="entry name" value="MetI-like"/>
    <property type="match status" value="2"/>
</dbReference>
<evidence type="ECO:0000256" key="4">
    <source>
        <dbReference type="ARBA" id="ARBA00023136"/>
    </source>
</evidence>
<feature type="domain" description="ABC transmembrane type-1" evidence="6">
    <location>
        <begin position="356"/>
        <end position="551"/>
    </location>
</feature>
<feature type="transmembrane region" description="Helical" evidence="5">
    <location>
        <begin position="304"/>
        <end position="333"/>
    </location>
</feature>
<keyword evidence="4 5" id="KW-0472">Membrane</keyword>
<sequence length="563" mass="60518">MSSVVRRPLLARLGALGQAADGETRTAQGLVWLWVALLALLLGLPLLAILGRALLQGDGRLGFGHFGEVLDSPGLMQATLNSFVVSLTVTTIVLPLAFGFAWALMRSRVVGRAVFRQIALTPLLAPSLMPAISIVYLFGNQGMLKSWLDGGSIYGFWGIVLGELFYTFPHALLILVTALASADARLFEAARSMGASAWRQFFTITLPGARYGLLSAGLVVFTLVITDFGVPKVVGGNYNVLAVEAYKQVIGQQNFERGAVVGLMLLLPAVLAFVLERRTARRQQAAITARAVQYTPGRDPLRDVAAFGLLSGVSVLLLALLGVGIVASFIGYWPYNLKLTLDHYDFSQIDGGWAVYFNSLKLATATALLGTPLVFLGAYWVEKLKVAGVGRQVLRFFAMLPMAVPGLVLGLGYVFFFNHPANPLNGLYGSLALMVVCTVAHYYTTAHLTAATALKQLDNEFEAVAASLKVPFWVTLRRVTLPICLPALVDVARYFFIAGMTTVSALIFLYSPDSSVSAVAIITIDDTGNTAAAAAMATMVVLTSALVSVLFSLVEAWMARRRR</sequence>
<comment type="similarity">
    <text evidence="5">Belongs to the binding-protein-dependent transport system permease family.</text>
</comment>
<dbReference type="PROSITE" id="PS50928">
    <property type="entry name" value="ABC_TM1"/>
    <property type="match status" value="2"/>
</dbReference>
<dbReference type="RefSeq" id="WP_289829856.1">
    <property type="nucleotide sequence ID" value="NZ_JAUEDK010000015.1"/>
</dbReference>
<feature type="transmembrane region" description="Helical" evidence="5">
    <location>
        <begin position="201"/>
        <end position="225"/>
    </location>
</feature>
<feature type="transmembrane region" description="Helical" evidence="5">
    <location>
        <begin position="427"/>
        <end position="445"/>
    </location>
</feature>
<keyword evidence="5" id="KW-0813">Transport</keyword>
<evidence type="ECO:0000313" key="8">
    <source>
        <dbReference type="Proteomes" id="UP001168540"/>
    </source>
</evidence>
<feature type="transmembrane region" description="Helical" evidence="5">
    <location>
        <begin position="117"/>
        <end position="139"/>
    </location>
</feature>
<feature type="transmembrane region" description="Helical" evidence="5">
    <location>
        <begin position="531"/>
        <end position="554"/>
    </location>
</feature>
<organism evidence="7 8">
    <name type="scientific">Crenobacter oryzisoli</name>
    <dbReference type="NCBI Taxonomy" id="3056844"/>
    <lineage>
        <taxon>Bacteria</taxon>
        <taxon>Pseudomonadati</taxon>
        <taxon>Pseudomonadota</taxon>
        <taxon>Betaproteobacteria</taxon>
        <taxon>Neisseriales</taxon>
        <taxon>Neisseriaceae</taxon>
        <taxon>Crenobacter</taxon>
    </lineage>
</organism>
<evidence type="ECO:0000256" key="3">
    <source>
        <dbReference type="ARBA" id="ARBA00022989"/>
    </source>
</evidence>
<comment type="caution">
    <text evidence="7">The sequence shown here is derived from an EMBL/GenBank/DDBJ whole genome shotgun (WGS) entry which is preliminary data.</text>
</comment>
<dbReference type="InterPro" id="IPR017664">
    <property type="entry name" value="AminoethylPonate_ABC_perm-1"/>
</dbReference>
<dbReference type="InterPro" id="IPR035906">
    <property type="entry name" value="MetI-like_sf"/>
</dbReference>
<accession>A0ABT7XN87</accession>
<dbReference type="PANTHER" id="PTHR43496:SF1">
    <property type="entry name" value="POLYGALACTURONAN_RHAMNOGALACTURONAN TRANSPORT SYSTEM PERMEASE PROTEIN YTEP"/>
    <property type="match status" value="1"/>
</dbReference>
<dbReference type="SUPFAM" id="SSF161098">
    <property type="entry name" value="MetI-like"/>
    <property type="match status" value="2"/>
</dbReference>
<feature type="transmembrane region" description="Helical" evidence="5">
    <location>
        <begin position="258"/>
        <end position="275"/>
    </location>
</feature>
<feature type="transmembrane region" description="Helical" evidence="5">
    <location>
        <begin position="491"/>
        <end position="511"/>
    </location>
</feature>
<dbReference type="InterPro" id="IPR000515">
    <property type="entry name" value="MetI-like"/>
</dbReference>
<feature type="transmembrane region" description="Helical" evidence="5">
    <location>
        <begin position="154"/>
        <end position="180"/>
    </location>
</feature>
<feature type="domain" description="ABC transmembrane type-1" evidence="6">
    <location>
        <begin position="79"/>
        <end position="276"/>
    </location>
</feature>
<feature type="transmembrane region" description="Helical" evidence="5">
    <location>
        <begin position="83"/>
        <end position="105"/>
    </location>
</feature>
<dbReference type="NCBIfam" id="TIGR03262">
    <property type="entry name" value="PhnU2"/>
    <property type="match status" value="1"/>
</dbReference>
<dbReference type="EMBL" id="JAUEDK010000015">
    <property type="protein sequence ID" value="MDN0075255.1"/>
    <property type="molecule type" value="Genomic_DNA"/>
</dbReference>
<reference evidence="7" key="1">
    <citation type="submission" date="2023-06" db="EMBL/GenBank/DDBJ databases">
        <authorList>
            <person name="Zhang S."/>
        </authorList>
    </citation>
    <scope>NUCLEOTIDE SEQUENCE</scope>
    <source>
        <strain evidence="7">SG2303</strain>
    </source>
</reference>
<feature type="transmembrane region" description="Helical" evidence="5">
    <location>
        <begin position="353"/>
        <end position="381"/>
    </location>
</feature>
<dbReference type="CDD" id="cd06261">
    <property type="entry name" value="TM_PBP2"/>
    <property type="match status" value="2"/>
</dbReference>
<protein>
    <submittedName>
        <fullName evidence="7">2-aminoethylphosphonate ABC transporter permease subunit</fullName>
    </submittedName>
</protein>
<evidence type="ECO:0000256" key="2">
    <source>
        <dbReference type="ARBA" id="ARBA00022692"/>
    </source>
</evidence>
<gene>
    <name evidence="7" type="ORF">QU481_10170</name>
</gene>
<name>A0ABT7XN87_9NEIS</name>
<comment type="subcellular location">
    <subcellularLocation>
        <location evidence="1 5">Cell membrane</location>
        <topology evidence="1 5">Multi-pass membrane protein</topology>
    </subcellularLocation>
</comment>
<dbReference type="PANTHER" id="PTHR43496">
    <property type="entry name" value="PROTEIN LPLB"/>
    <property type="match status" value="1"/>
</dbReference>
<evidence type="ECO:0000256" key="5">
    <source>
        <dbReference type="RuleBase" id="RU363032"/>
    </source>
</evidence>
<dbReference type="Proteomes" id="UP001168540">
    <property type="component" value="Unassembled WGS sequence"/>
</dbReference>
<proteinExistence type="inferred from homology"/>
<dbReference type="Pfam" id="PF00528">
    <property type="entry name" value="BPD_transp_1"/>
    <property type="match status" value="2"/>
</dbReference>
<keyword evidence="3 5" id="KW-1133">Transmembrane helix</keyword>